<evidence type="ECO:0000313" key="1">
    <source>
        <dbReference type="EMBL" id="QRJ62789.1"/>
    </source>
</evidence>
<sequence length="143" mass="15889">MIIFDLTCSADHRFEGWFRSAEDFSRQEADGMVLCPYCGSHEVKRLPSAVHVASAAAPMPAPEAGRRPAADPLAAAKRFVEEMIRHSDDVGSAFAEEARRIHYRESPERAIRGVATADECAALQEEGIDVLRLPRPKKREELN</sequence>
<proteinExistence type="predicted"/>
<dbReference type="RefSeq" id="WP_203386320.1">
    <property type="nucleotide sequence ID" value="NZ_CP064781.1"/>
</dbReference>
<dbReference type="KEGG" id="ares:IWH25_13550"/>
<dbReference type="Proteomes" id="UP000663444">
    <property type="component" value="Chromosome"/>
</dbReference>
<dbReference type="PIRSF" id="PIRSF032131">
    <property type="entry name" value="UCP032131"/>
    <property type="match status" value="1"/>
</dbReference>
<dbReference type="AlphaFoldDB" id="A0A974PWL0"/>
<dbReference type="InterPro" id="IPR009562">
    <property type="entry name" value="DUF1178"/>
</dbReference>
<name>A0A974PWL0_9RHOO</name>
<protein>
    <submittedName>
        <fullName evidence="1">DUF1178 family protein</fullName>
    </submittedName>
</protein>
<accession>A0A974PWL0</accession>
<dbReference type="Pfam" id="PF06676">
    <property type="entry name" value="DUF1178"/>
    <property type="match status" value="1"/>
</dbReference>
<reference evidence="1" key="1">
    <citation type="submission" date="2020-11" db="EMBL/GenBank/DDBJ databases">
        <title>Azospira restricta DSM 18626 genome sequence.</title>
        <authorList>
            <person name="Moe W.M."/>
        </authorList>
    </citation>
    <scope>NUCLEOTIDE SEQUENCE</scope>
    <source>
        <strain evidence="1">DSM 18626</strain>
    </source>
</reference>
<evidence type="ECO:0000313" key="2">
    <source>
        <dbReference type="Proteomes" id="UP000663444"/>
    </source>
</evidence>
<dbReference type="EMBL" id="CP064781">
    <property type="protein sequence ID" value="QRJ62789.1"/>
    <property type="molecule type" value="Genomic_DNA"/>
</dbReference>
<gene>
    <name evidence="1" type="ORF">IWH25_13550</name>
</gene>
<organism evidence="1 2">
    <name type="scientific">Azospira restricta</name>
    <dbReference type="NCBI Taxonomy" id="404405"/>
    <lineage>
        <taxon>Bacteria</taxon>
        <taxon>Pseudomonadati</taxon>
        <taxon>Pseudomonadota</taxon>
        <taxon>Betaproteobacteria</taxon>
        <taxon>Rhodocyclales</taxon>
        <taxon>Rhodocyclaceae</taxon>
        <taxon>Azospira</taxon>
    </lineage>
</organism>
<keyword evidence="2" id="KW-1185">Reference proteome</keyword>